<evidence type="ECO:0000256" key="1">
    <source>
        <dbReference type="ARBA" id="ARBA00022803"/>
    </source>
</evidence>
<proteinExistence type="inferred from homology"/>
<keyword evidence="1 4" id="KW-0802">TPR repeat</keyword>
<accession>A0AA36CUT7</accession>
<dbReference type="Pfam" id="PF14559">
    <property type="entry name" value="TPR_19"/>
    <property type="match status" value="1"/>
</dbReference>
<evidence type="ECO:0000256" key="3">
    <source>
        <dbReference type="ARBA" id="ARBA00039307"/>
    </source>
</evidence>
<dbReference type="GO" id="GO:0005680">
    <property type="term" value="C:anaphase-promoting complex"/>
    <property type="evidence" value="ECO:0007669"/>
    <property type="project" value="TreeGrafter"/>
</dbReference>
<protein>
    <recommendedName>
        <fullName evidence="3">Cell division cycle protein 27 homolog</fullName>
    </recommendedName>
</protein>
<organism evidence="7 8">
    <name type="scientific">Mesorhabditis spiculigera</name>
    <dbReference type="NCBI Taxonomy" id="96644"/>
    <lineage>
        <taxon>Eukaryota</taxon>
        <taxon>Metazoa</taxon>
        <taxon>Ecdysozoa</taxon>
        <taxon>Nematoda</taxon>
        <taxon>Chromadorea</taxon>
        <taxon>Rhabditida</taxon>
        <taxon>Rhabditina</taxon>
        <taxon>Rhabditomorpha</taxon>
        <taxon>Rhabditoidea</taxon>
        <taxon>Rhabditidae</taxon>
        <taxon>Mesorhabditinae</taxon>
        <taxon>Mesorhabditis</taxon>
    </lineage>
</organism>
<dbReference type="Pfam" id="PF12895">
    <property type="entry name" value="ANAPC3"/>
    <property type="match status" value="1"/>
</dbReference>
<dbReference type="PANTHER" id="PTHR12558:SF13">
    <property type="entry name" value="CELL DIVISION CYCLE PROTEIN 27 HOMOLOG"/>
    <property type="match status" value="1"/>
</dbReference>
<feature type="repeat" description="TPR" evidence="4">
    <location>
        <begin position="653"/>
        <end position="686"/>
    </location>
</feature>
<dbReference type="EMBL" id="CATQJA010001164">
    <property type="protein sequence ID" value="CAJ0566126.1"/>
    <property type="molecule type" value="Genomic_DNA"/>
</dbReference>
<gene>
    <name evidence="7" type="ORF">MSPICULIGERA_LOCUS13745</name>
    <name evidence="6" type="ORF">MSPICULIGERA_LOCUS4742</name>
</gene>
<feature type="repeat" description="TPR" evidence="4">
    <location>
        <begin position="517"/>
        <end position="550"/>
    </location>
</feature>
<dbReference type="SUPFAM" id="SSF48452">
    <property type="entry name" value="TPR-like"/>
    <property type="match status" value="1"/>
</dbReference>
<evidence type="ECO:0000313" key="8">
    <source>
        <dbReference type="Proteomes" id="UP001177023"/>
    </source>
</evidence>
<dbReference type="Proteomes" id="UP001177023">
    <property type="component" value="Unassembled WGS sequence"/>
</dbReference>
<name>A0AA36CUT7_9BILA</name>
<dbReference type="InterPro" id="IPR019734">
    <property type="entry name" value="TPR_rpt"/>
</dbReference>
<feature type="non-terminal residue" evidence="7">
    <location>
        <position position="704"/>
    </location>
</feature>
<keyword evidence="8" id="KW-1185">Reference proteome</keyword>
<feature type="repeat" description="TPR" evidence="4">
    <location>
        <begin position="551"/>
        <end position="584"/>
    </location>
</feature>
<comment type="similarity">
    <text evidence="2">Belongs to the APC3/CDC27 family.</text>
</comment>
<reference evidence="7" key="1">
    <citation type="submission" date="2023-06" db="EMBL/GenBank/DDBJ databases">
        <authorList>
            <person name="Delattre M."/>
        </authorList>
    </citation>
    <scope>NUCLEOTIDE SEQUENCE</scope>
    <source>
        <strain evidence="7">AF72</strain>
    </source>
</reference>
<dbReference type="SMART" id="SM00028">
    <property type="entry name" value="TPR"/>
    <property type="match status" value="6"/>
</dbReference>
<dbReference type="Gene3D" id="1.25.40.10">
    <property type="entry name" value="Tetratricopeptide repeat domain"/>
    <property type="match status" value="2"/>
</dbReference>
<dbReference type="AlphaFoldDB" id="A0AA36CUT7"/>
<dbReference type="InterPro" id="IPR011990">
    <property type="entry name" value="TPR-like_helical_dom_sf"/>
</dbReference>
<feature type="repeat" description="TPR" evidence="4">
    <location>
        <begin position="483"/>
        <end position="516"/>
    </location>
</feature>
<dbReference type="GO" id="GO:0051301">
    <property type="term" value="P:cell division"/>
    <property type="evidence" value="ECO:0007669"/>
    <property type="project" value="TreeGrafter"/>
</dbReference>
<evidence type="ECO:0000256" key="4">
    <source>
        <dbReference type="PROSITE-ProRule" id="PRU00339"/>
    </source>
</evidence>
<sequence length="704" mass="79951">MGMNVYQDATPPSPSDVYGIINECLQHLHFTDALTLAEICYEKTNSDESLLYICECLQRLNRTDELYNLLNTNALVNPRLRYIFAKTCCELGKTGEAVRALIAACESMDLSGFNKPQAKVTLPKEASRLHAVFLDSPSAPYARVLLSQILCEHGLELDSRHHAARSIEQHPFLWSSIHQYLKTGGNDIVDLMDPNSRLVSAPSENDVTPRIEDLAKQDMEVDEVLENAGIDSNITPVRTGFGKLTNQVARKARLGDVPELRRSTRSSTASQYGADTENVGTRRGLKTPRGSVLAPGNNTANRAITRSSAIQSKISTSKSPTLRKSEVKQPLTSRNSNRVTTSSTGSATGNRLRKIDERDLQKEPKDFEHDASPLYRTIFSCFKLLAGVEQQLHKYDWEGAMDEIENLAPELQKLTTCTYQKARVVFEKCDYTSAREILIELRRKHPYRLEGMDLLSTTLWHLQKNYELSQLAQDLTSVYRNRAESWCVAGNCFSLQKQHQQAVDCLRRAVRIDPRYTYAYTLLGHELIEIDDMDNAKQAFRRALSINPNDYRSWYGLGMANHRNDFHSLAERDLKRALSLNPKNVPLLCQLAIVEKSLNKNREAKTYLEYALQLEPSRTVSKFHLAKLQYEMGDFDACIQNLEELKASSPDEAQIFFLLGKAYRRQNDTHHALLNFNWAAEMDPRGEQTMNYMNEQPYDDEGHL</sequence>
<evidence type="ECO:0000256" key="5">
    <source>
        <dbReference type="SAM" id="MobiDB-lite"/>
    </source>
</evidence>
<feature type="compositionally biased region" description="Low complexity" evidence="5">
    <location>
        <begin position="332"/>
        <end position="344"/>
    </location>
</feature>
<feature type="region of interest" description="Disordered" evidence="5">
    <location>
        <begin position="255"/>
        <end position="355"/>
    </location>
</feature>
<evidence type="ECO:0000313" key="6">
    <source>
        <dbReference type="EMBL" id="CAJ0566126.1"/>
    </source>
</evidence>
<evidence type="ECO:0000256" key="2">
    <source>
        <dbReference type="ARBA" id="ARBA00038210"/>
    </source>
</evidence>
<dbReference type="GO" id="GO:0031145">
    <property type="term" value="P:anaphase-promoting complex-dependent catabolic process"/>
    <property type="evidence" value="ECO:0007669"/>
    <property type="project" value="TreeGrafter"/>
</dbReference>
<comment type="caution">
    <text evidence="7">The sequence shown here is derived from an EMBL/GenBank/DDBJ whole genome shotgun (WGS) entry which is preliminary data.</text>
</comment>
<evidence type="ECO:0000313" key="7">
    <source>
        <dbReference type="EMBL" id="CAJ0575434.1"/>
    </source>
</evidence>
<feature type="compositionally biased region" description="Polar residues" evidence="5">
    <location>
        <begin position="296"/>
        <end position="322"/>
    </location>
</feature>
<dbReference type="GO" id="GO:0007091">
    <property type="term" value="P:metaphase/anaphase transition of mitotic cell cycle"/>
    <property type="evidence" value="ECO:0007669"/>
    <property type="project" value="TreeGrafter"/>
</dbReference>
<dbReference type="EMBL" id="CATQJA010002639">
    <property type="protein sequence ID" value="CAJ0575434.1"/>
    <property type="molecule type" value="Genomic_DNA"/>
</dbReference>
<dbReference type="GO" id="GO:0005737">
    <property type="term" value="C:cytoplasm"/>
    <property type="evidence" value="ECO:0007669"/>
    <property type="project" value="TreeGrafter"/>
</dbReference>
<dbReference type="PANTHER" id="PTHR12558">
    <property type="entry name" value="CELL DIVISION CYCLE 16,23,27"/>
    <property type="match status" value="1"/>
</dbReference>
<dbReference type="GO" id="GO:0016567">
    <property type="term" value="P:protein ubiquitination"/>
    <property type="evidence" value="ECO:0007669"/>
    <property type="project" value="TreeGrafter"/>
</dbReference>
<dbReference type="PROSITE" id="PS50293">
    <property type="entry name" value="TPR_REGION"/>
    <property type="match status" value="1"/>
</dbReference>
<dbReference type="PROSITE" id="PS50005">
    <property type="entry name" value="TPR"/>
    <property type="match status" value="4"/>
</dbReference>
<dbReference type="Pfam" id="PF13181">
    <property type="entry name" value="TPR_8"/>
    <property type="match status" value="2"/>
</dbReference>